<dbReference type="Pfam" id="PF16197">
    <property type="entry name" value="KAsynt_C_assoc"/>
    <property type="match status" value="1"/>
</dbReference>
<dbReference type="Pfam" id="PF02801">
    <property type="entry name" value="Ketoacyl-synt_C"/>
    <property type="match status" value="1"/>
</dbReference>
<dbReference type="SUPFAM" id="SSF55048">
    <property type="entry name" value="Probable ACP-binding domain of malonyl-CoA ACP transacylase"/>
    <property type="match status" value="1"/>
</dbReference>
<comment type="caution">
    <text evidence="10">The sequence shown here is derived from an EMBL/GenBank/DDBJ whole genome shotgun (WGS) entry which is preliminary data.</text>
</comment>
<evidence type="ECO:0000256" key="3">
    <source>
        <dbReference type="ARBA" id="ARBA00022832"/>
    </source>
</evidence>
<dbReference type="SMART" id="SM00827">
    <property type="entry name" value="PKS_AT"/>
    <property type="match status" value="1"/>
</dbReference>
<dbReference type="Gene3D" id="3.40.366.10">
    <property type="entry name" value="Malonyl-Coenzyme A Acyl Carrier Protein, domain 2"/>
    <property type="match status" value="1"/>
</dbReference>
<evidence type="ECO:0000256" key="2">
    <source>
        <dbReference type="ARBA" id="ARBA00022516"/>
    </source>
</evidence>
<keyword evidence="5" id="KW-0560">Oxidoreductase</keyword>
<keyword evidence="6" id="KW-0443">Lipid metabolism</keyword>
<dbReference type="Pfam" id="PF00698">
    <property type="entry name" value="Acyl_transf_1"/>
    <property type="match status" value="1"/>
</dbReference>
<dbReference type="InterPro" id="IPR016036">
    <property type="entry name" value="Malonyl_transacylase_ACP-bd"/>
</dbReference>
<dbReference type="EMBL" id="JARKHS020031181">
    <property type="protein sequence ID" value="KAK8761427.1"/>
    <property type="molecule type" value="Genomic_DNA"/>
</dbReference>
<reference evidence="10 11" key="1">
    <citation type="journal article" date="2023" name="Arcadia Sci">
        <title>De novo assembly of a long-read Amblyomma americanum tick genome.</title>
        <authorList>
            <person name="Chou S."/>
            <person name="Poskanzer K.E."/>
            <person name="Rollins M."/>
            <person name="Thuy-Boun P.S."/>
        </authorList>
    </citation>
    <scope>NUCLEOTIDE SEQUENCE [LARGE SCALE GENOMIC DNA]</scope>
    <source>
        <strain evidence="10">F_SG_1</strain>
        <tissue evidence="10">Salivary glands</tissue>
    </source>
</reference>
<keyword evidence="7" id="KW-0275">Fatty acid biosynthesis</keyword>
<dbReference type="Gene3D" id="3.40.47.10">
    <property type="match status" value="1"/>
</dbReference>
<dbReference type="InterPro" id="IPR014031">
    <property type="entry name" value="Ketoacyl_synth_C"/>
</dbReference>
<evidence type="ECO:0000313" key="10">
    <source>
        <dbReference type="EMBL" id="KAK8761427.1"/>
    </source>
</evidence>
<dbReference type="InterPro" id="IPR016039">
    <property type="entry name" value="Thiolase-like"/>
</dbReference>
<dbReference type="InterPro" id="IPR001227">
    <property type="entry name" value="Ac_transferase_dom_sf"/>
</dbReference>
<dbReference type="InterPro" id="IPR050091">
    <property type="entry name" value="PKS_NRPS_Biosynth_Enz"/>
</dbReference>
<evidence type="ECO:0000256" key="5">
    <source>
        <dbReference type="ARBA" id="ARBA00023002"/>
    </source>
</evidence>
<keyword evidence="8" id="KW-0511">Multifunctional enzyme</keyword>
<dbReference type="GO" id="GO:0006633">
    <property type="term" value="P:fatty acid biosynthetic process"/>
    <property type="evidence" value="ECO:0007669"/>
    <property type="project" value="UniProtKB-KW"/>
</dbReference>
<keyword evidence="4" id="KW-0521">NADP</keyword>
<dbReference type="SMART" id="SM00825">
    <property type="entry name" value="PKS_KS"/>
    <property type="match status" value="1"/>
</dbReference>
<dbReference type="CDD" id="cd00833">
    <property type="entry name" value="PKS"/>
    <property type="match status" value="1"/>
</dbReference>
<keyword evidence="1" id="KW-0596">Phosphopantetheine</keyword>
<keyword evidence="11" id="KW-1185">Reference proteome</keyword>
<sequence length="696" mass="75815">PAFPSREAQVDLMQEVYAEARVDVRDVSYIESHGTGTQSGDRQEMAAISEVFHQPGRERPIMVGAVKTNMGHSEGAAGISAVAKVIFAMETGQIAGNLHFNVPNPNIPALFDGSVEVVTKVTPFRGSLASVNACGRGGSNVHAILESNPGPHVDDLPREKPELPRLVLMAGRSKKSLTRSLDRLVSEGPYPDSAYALLNKVGQPSLKQLPYRGYALVPVDESNRKVVKDVEQTSSDKRPLWFAFTGLGCQWSAMAQQMMQFDLFARAIQRCHDVVREFGIDLIKLVTTEEAGSQTMATTFVCIGAIQVALVEVLRAIGIQPDGIVGHSFGEIGCAYADGCLTTEQAMVFAYWRGRCVELANLPEGAMAAVGLSWEEAQKRCSDGVQPACHNAVDSVTVSGPAQAVAKLVEELTAENVFARKVDSMGVAFHSKLISSVAPALREEYKKVLPEAKPRTKRWVSSSVPESRWNEAAVNQCSSDYFVNNFLNPVLFCEALRHVPPDAIVVEIAPHCLLQSVLGRGTGARASVVGLMKRNVDNLSFFLSSLGKLHTLGVQMDLSPLYPPVPWPVPRGTPSIGHLVAWDHSQRWGVVGWKDCITLPEGRDLFSETAIRNDVQEVDEDSTSENNPEEALLHSVARILGKYQLFQSILSSILSFSLCSRSGQRRPQRALQDDLTSFLSRCAVSVDLMTARIAQN</sequence>
<proteinExistence type="predicted"/>
<evidence type="ECO:0000313" key="11">
    <source>
        <dbReference type="Proteomes" id="UP001321473"/>
    </source>
</evidence>
<name>A0AAQ4DG37_AMBAM</name>
<protein>
    <recommendedName>
        <fullName evidence="9">Ketosynthase family 3 (KS3) domain-containing protein</fullName>
    </recommendedName>
</protein>
<keyword evidence="2" id="KW-0444">Lipid biosynthesis</keyword>
<dbReference type="Proteomes" id="UP001321473">
    <property type="component" value="Unassembled WGS sequence"/>
</dbReference>
<evidence type="ECO:0000256" key="7">
    <source>
        <dbReference type="ARBA" id="ARBA00023160"/>
    </source>
</evidence>
<evidence type="ECO:0000256" key="4">
    <source>
        <dbReference type="ARBA" id="ARBA00022857"/>
    </source>
</evidence>
<organism evidence="10 11">
    <name type="scientific">Amblyomma americanum</name>
    <name type="common">Lone star tick</name>
    <dbReference type="NCBI Taxonomy" id="6943"/>
    <lineage>
        <taxon>Eukaryota</taxon>
        <taxon>Metazoa</taxon>
        <taxon>Ecdysozoa</taxon>
        <taxon>Arthropoda</taxon>
        <taxon>Chelicerata</taxon>
        <taxon>Arachnida</taxon>
        <taxon>Acari</taxon>
        <taxon>Parasitiformes</taxon>
        <taxon>Ixodida</taxon>
        <taxon>Ixodoidea</taxon>
        <taxon>Ixodidae</taxon>
        <taxon>Amblyomminae</taxon>
        <taxon>Amblyomma</taxon>
    </lineage>
</organism>
<dbReference type="InterPro" id="IPR020841">
    <property type="entry name" value="PKS_Beta-ketoAc_synthase_dom"/>
</dbReference>
<dbReference type="SUPFAM" id="SSF53901">
    <property type="entry name" value="Thiolase-like"/>
    <property type="match status" value="1"/>
</dbReference>
<evidence type="ECO:0000256" key="6">
    <source>
        <dbReference type="ARBA" id="ARBA00023098"/>
    </source>
</evidence>
<evidence type="ECO:0000256" key="8">
    <source>
        <dbReference type="ARBA" id="ARBA00023268"/>
    </source>
</evidence>
<gene>
    <name evidence="10" type="ORF">V5799_027306</name>
</gene>
<dbReference type="InterPro" id="IPR016035">
    <property type="entry name" value="Acyl_Trfase/lysoPLipase"/>
</dbReference>
<feature type="non-terminal residue" evidence="10">
    <location>
        <position position="1"/>
    </location>
</feature>
<dbReference type="SUPFAM" id="SSF52151">
    <property type="entry name" value="FabD/lysophospholipase-like"/>
    <property type="match status" value="1"/>
</dbReference>
<evidence type="ECO:0000259" key="9">
    <source>
        <dbReference type="PROSITE" id="PS52004"/>
    </source>
</evidence>
<dbReference type="Gene3D" id="3.30.70.3290">
    <property type="match status" value="1"/>
</dbReference>
<dbReference type="GO" id="GO:0016491">
    <property type="term" value="F:oxidoreductase activity"/>
    <property type="evidence" value="ECO:0007669"/>
    <property type="project" value="UniProtKB-KW"/>
</dbReference>
<dbReference type="GO" id="GO:0004312">
    <property type="term" value="F:fatty acid synthase activity"/>
    <property type="evidence" value="ECO:0007669"/>
    <property type="project" value="TreeGrafter"/>
</dbReference>
<dbReference type="PANTHER" id="PTHR43775:SF7">
    <property type="entry name" value="FATTY ACID SYNTHASE"/>
    <property type="match status" value="1"/>
</dbReference>
<dbReference type="PROSITE" id="PS52004">
    <property type="entry name" value="KS3_2"/>
    <property type="match status" value="1"/>
</dbReference>
<dbReference type="PANTHER" id="PTHR43775">
    <property type="entry name" value="FATTY ACID SYNTHASE"/>
    <property type="match status" value="1"/>
</dbReference>
<dbReference type="AlphaFoldDB" id="A0AAQ4DG37"/>
<dbReference type="InterPro" id="IPR032821">
    <property type="entry name" value="PKS_assoc"/>
</dbReference>
<feature type="domain" description="Ketosynthase family 3 (KS3)" evidence="9">
    <location>
        <begin position="1"/>
        <end position="147"/>
    </location>
</feature>
<dbReference type="InterPro" id="IPR014043">
    <property type="entry name" value="Acyl_transferase_dom"/>
</dbReference>
<keyword evidence="3" id="KW-0276">Fatty acid metabolism</keyword>
<evidence type="ECO:0000256" key="1">
    <source>
        <dbReference type="ARBA" id="ARBA00022450"/>
    </source>
</evidence>
<accession>A0AAQ4DG37</accession>